<keyword evidence="3" id="KW-1185">Reference proteome</keyword>
<dbReference type="AlphaFoldDB" id="A0A8T2JLC7"/>
<organism evidence="2 3">
    <name type="scientific">Hymenochirus boettgeri</name>
    <name type="common">Congo dwarf clawed frog</name>
    <dbReference type="NCBI Taxonomy" id="247094"/>
    <lineage>
        <taxon>Eukaryota</taxon>
        <taxon>Metazoa</taxon>
        <taxon>Chordata</taxon>
        <taxon>Craniata</taxon>
        <taxon>Vertebrata</taxon>
        <taxon>Euteleostomi</taxon>
        <taxon>Amphibia</taxon>
        <taxon>Batrachia</taxon>
        <taxon>Anura</taxon>
        <taxon>Pipoidea</taxon>
        <taxon>Pipidae</taxon>
        <taxon>Pipinae</taxon>
        <taxon>Hymenochirus</taxon>
    </lineage>
</organism>
<comment type="caution">
    <text evidence="2">The sequence shown here is derived from an EMBL/GenBank/DDBJ whole genome shotgun (WGS) entry which is preliminary data.</text>
</comment>
<protein>
    <submittedName>
        <fullName evidence="2">Uncharacterized protein</fullName>
    </submittedName>
</protein>
<feature type="region of interest" description="Disordered" evidence="1">
    <location>
        <begin position="1"/>
        <end position="21"/>
    </location>
</feature>
<dbReference type="Proteomes" id="UP000812440">
    <property type="component" value="Chromosome 6"/>
</dbReference>
<name>A0A8T2JLC7_9PIPI</name>
<sequence length="82" mass="9266">MGQPHHPISLCRLSRGSSDTRSNAMQEVVYPFTIHITKLLPINTSLQAGFLMLNYTCKVNIAWDGMNYISQHPLSMDSGSWR</sequence>
<gene>
    <name evidence="2" type="ORF">GDO86_012004</name>
</gene>
<dbReference type="EMBL" id="JAACNH010000005">
    <property type="protein sequence ID" value="KAG8443421.1"/>
    <property type="molecule type" value="Genomic_DNA"/>
</dbReference>
<accession>A0A8T2JLC7</accession>
<evidence type="ECO:0000313" key="3">
    <source>
        <dbReference type="Proteomes" id="UP000812440"/>
    </source>
</evidence>
<evidence type="ECO:0000256" key="1">
    <source>
        <dbReference type="SAM" id="MobiDB-lite"/>
    </source>
</evidence>
<reference evidence="2" key="1">
    <citation type="thesis" date="2020" institute="ProQuest LLC" country="789 East Eisenhower Parkway, Ann Arbor, MI, USA">
        <title>Comparative Genomics and Chromosome Evolution.</title>
        <authorList>
            <person name="Mudd A.B."/>
        </authorList>
    </citation>
    <scope>NUCLEOTIDE SEQUENCE</scope>
    <source>
        <strain evidence="2">Female2</strain>
        <tissue evidence="2">Blood</tissue>
    </source>
</reference>
<evidence type="ECO:0000313" key="2">
    <source>
        <dbReference type="EMBL" id="KAG8443421.1"/>
    </source>
</evidence>
<proteinExistence type="predicted"/>